<keyword evidence="2" id="KW-1185">Reference proteome</keyword>
<gene>
    <name evidence="1" type="ORF">GXM_09640</name>
</gene>
<dbReference type="EMBL" id="CP045227">
    <property type="protein sequence ID" value="QFS52146.1"/>
    <property type="molecule type" value="Genomic_DNA"/>
</dbReference>
<accession>A0A5P8WJ30</accession>
<evidence type="ECO:0000313" key="2">
    <source>
        <dbReference type="Proteomes" id="UP000326678"/>
    </source>
</evidence>
<proteinExistence type="predicted"/>
<reference evidence="1 2" key="1">
    <citation type="submission" date="2019-10" db="EMBL/GenBank/DDBJ databases">
        <title>Genomic and transcriptomic insights into the perfect genentic adaptation of a filamentous nitrogen-fixing cyanobacterium to rice fields.</title>
        <authorList>
            <person name="Chen Z."/>
        </authorList>
    </citation>
    <scope>NUCLEOTIDE SEQUENCE [LARGE SCALE GENOMIC DNA]</scope>
    <source>
        <strain evidence="1">CCNUC1</strain>
    </source>
</reference>
<dbReference type="Proteomes" id="UP000326678">
    <property type="component" value="Chromosome Gxm2"/>
</dbReference>
<dbReference type="KEGG" id="nsh:GXM_09640"/>
<sequence length="48" mass="5109">MVKSENCRRSNALTVKPQNDALFSTGFSTRGYANANANADGGCDRLSV</sequence>
<name>A0A5P8WJ30_9NOSO</name>
<dbReference type="AlphaFoldDB" id="A0A5P8WJ30"/>
<protein>
    <submittedName>
        <fullName evidence="1">Uncharacterized protein</fullName>
    </submittedName>
</protein>
<organism evidence="1 2">
    <name type="scientific">Nostoc sphaeroides CCNUC1</name>
    <dbReference type="NCBI Taxonomy" id="2653204"/>
    <lineage>
        <taxon>Bacteria</taxon>
        <taxon>Bacillati</taxon>
        <taxon>Cyanobacteriota</taxon>
        <taxon>Cyanophyceae</taxon>
        <taxon>Nostocales</taxon>
        <taxon>Nostocaceae</taxon>
        <taxon>Nostoc</taxon>
    </lineage>
</organism>
<evidence type="ECO:0000313" key="1">
    <source>
        <dbReference type="EMBL" id="QFS52146.1"/>
    </source>
</evidence>